<dbReference type="PANTHER" id="PTHR13136">
    <property type="entry name" value="TESTIS DEVELOPMENT PROTEIN PRTD"/>
    <property type="match status" value="1"/>
</dbReference>
<dbReference type="PANTHER" id="PTHR13136:SF11">
    <property type="entry name" value="TESTIS-EXPRESSED PROTEIN 30"/>
    <property type="match status" value="1"/>
</dbReference>
<proteinExistence type="predicted"/>
<evidence type="ECO:0000259" key="1">
    <source>
        <dbReference type="Pfam" id="PF20408"/>
    </source>
</evidence>
<dbReference type="InterPro" id="IPR046879">
    <property type="entry name" value="KANL3/Tex30_Abhydrolase"/>
</dbReference>
<comment type="caution">
    <text evidence="2">The sequence shown here is derived from an EMBL/GenBank/DDBJ whole genome shotgun (WGS) entry which is preliminary data.</text>
</comment>
<evidence type="ECO:0000313" key="2">
    <source>
        <dbReference type="EMBL" id="MVA76076.1"/>
    </source>
</evidence>
<dbReference type="SUPFAM" id="SSF53474">
    <property type="entry name" value="alpha/beta-Hydrolases"/>
    <property type="match status" value="1"/>
</dbReference>
<dbReference type="GO" id="GO:0016787">
    <property type="term" value="F:hydrolase activity"/>
    <property type="evidence" value="ECO:0007669"/>
    <property type="project" value="UniProtKB-KW"/>
</dbReference>
<dbReference type="InterPro" id="IPR029058">
    <property type="entry name" value="AB_hydrolase_fold"/>
</dbReference>
<dbReference type="Pfam" id="PF20408">
    <property type="entry name" value="Abhydrolase_11"/>
    <property type="match status" value="1"/>
</dbReference>
<feature type="domain" description="KANL3/Tex30 alpha/beta hydrolase-like" evidence="1">
    <location>
        <begin position="28"/>
        <end position="219"/>
    </location>
</feature>
<evidence type="ECO:0000313" key="3">
    <source>
        <dbReference type="Proteomes" id="UP000435304"/>
    </source>
</evidence>
<dbReference type="EMBL" id="WPCU01000005">
    <property type="protein sequence ID" value="MVA76076.1"/>
    <property type="molecule type" value="Genomic_DNA"/>
</dbReference>
<name>A0A6A9UT21_9ACTN</name>
<organism evidence="2 3">
    <name type="scientific">Auraticoccus cholistanensis</name>
    <dbReference type="NCBI Taxonomy" id="2656650"/>
    <lineage>
        <taxon>Bacteria</taxon>
        <taxon>Bacillati</taxon>
        <taxon>Actinomycetota</taxon>
        <taxon>Actinomycetes</taxon>
        <taxon>Propionibacteriales</taxon>
        <taxon>Propionibacteriaceae</taxon>
        <taxon>Auraticoccus</taxon>
    </lineage>
</organism>
<dbReference type="InterPro" id="IPR026555">
    <property type="entry name" value="NSL3/Tex30"/>
</dbReference>
<keyword evidence="2" id="KW-0378">Hydrolase</keyword>
<reference evidence="2 3" key="1">
    <citation type="submission" date="2019-12" db="EMBL/GenBank/DDBJ databases">
        <title>Auraticoccus cholistani sp. nov., an actinomycete isolated from soil of Cholistan desert.</title>
        <authorList>
            <person name="Cheema M.T."/>
        </authorList>
    </citation>
    <scope>NUCLEOTIDE SEQUENCE [LARGE SCALE GENOMIC DNA]</scope>
    <source>
        <strain evidence="2 3">F435</strain>
    </source>
</reference>
<keyword evidence="3" id="KW-1185">Reference proteome</keyword>
<accession>A0A6A9UT21</accession>
<sequence length="239" mass="24411">MSGELAVTTGQGPGRWFLDLPPATAPVALVLLGHGAGGGVDARDLHGLARWLPARGIAVARFEQPWRTAGRRVADRPPRLDEAWLEAVPPLRAEVGEVPLVVGGRSAGARVACRTATVTGAAAVLCLSFPLHLPGRDTSRLPELLAPAVPRVVLQGSRDPFGGTEELRGAVTAGGAELVGEGAADPLAGDVVQVRDVPDAGHDLRPAARAGVDAAAWRQLVEEAALAAVAAALGRPPAA</sequence>
<gene>
    <name evidence="2" type="ORF">GC722_08580</name>
</gene>
<dbReference type="AlphaFoldDB" id="A0A6A9UT21"/>
<dbReference type="Gene3D" id="3.40.50.1820">
    <property type="entry name" value="alpha/beta hydrolase"/>
    <property type="match status" value="1"/>
</dbReference>
<protein>
    <submittedName>
        <fullName evidence="2">Hydrolase</fullName>
    </submittedName>
</protein>
<dbReference type="Proteomes" id="UP000435304">
    <property type="component" value="Unassembled WGS sequence"/>
</dbReference>
<dbReference type="RefSeq" id="WP_156609522.1">
    <property type="nucleotide sequence ID" value="NZ_WPCU01000005.1"/>
</dbReference>